<protein>
    <submittedName>
        <fullName evidence="3">Uncharacterized protein</fullName>
    </submittedName>
</protein>
<feature type="transmembrane region" description="Helical" evidence="2">
    <location>
        <begin position="67"/>
        <end position="85"/>
    </location>
</feature>
<dbReference type="EMBL" id="PQWO01000009">
    <property type="protein sequence ID" value="PZD72643.1"/>
    <property type="molecule type" value="Genomic_DNA"/>
</dbReference>
<evidence type="ECO:0000313" key="4">
    <source>
        <dbReference type="Proteomes" id="UP000248857"/>
    </source>
</evidence>
<keyword evidence="4" id="KW-1185">Reference proteome</keyword>
<evidence type="ECO:0000256" key="1">
    <source>
        <dbReference type="SAM" id="Coils"/>
    </source>
</evidence>
<accession>A0A2W1JG39</accession>
<keyword evidence="2" id="KW-0472">Membrane</keyword>
<reference evidence="3 4" key="1">
    <citation type="journal article" date="2018" name="Sci. Rep.">
        <title>A novel species of the marine cyanobacterium Acaryochloris with a unique pigment content and lifestyle.</title>
        <authorList>
            <person name="Partensky F."/>
            <person name="Six C."/>
            <person name="Ratin M."/>
            <person name="Garczarek L."/>
            <person name="Vaulot D."/>
            <person name="Probert I."/>
            <person name="Calteau A."/>
            <person name="Gourvil P."/>
            <person name="Marie D."/>
            <person name="Grebert T."/>
            <person name="Bouchier C."/>
            <person name="Le Panse S."/>
            <person name="Gachenot M."/>
            <person name="Rodriguez F."/>
            <person name="Garrido J.L."/>
        </authorList>
    </citation>
    <scope>NUCLEOTIDE SEQUENCE [LARGE SCALE GENOMIC DNA]</scope>
    <source>
        <strain evidence="3 4">RCC1774</strain>
    </source>
</reference>
<dbReference type="AlphaFoldDB" id="A0A2W1JG39"/>
<keyword evidence="2" id="KW-1133">Transmembrane helix</keyword>
<feature type="coiled-coil region" evidence="1">
    <location>
        <begin position="36"/>
        <end position="63"/>
    </location>
</feature>
<gene>
    <name evidence="3" type="ORF">C1752_03479</name>
</gene>
<dbReference type="Gene3D" id="1.20.58.130">
    <property type="match status" value="1"/>
</dbReference>
<dbReference type="RefSeq" id="WP_110986916.1">
    <property type="nucleotide sequence ID" value="NZ_CAWNWM010000009.1"/>
</dbReference>
<proteinExistence type="predicted"/>
<evidence type="ECO:0000313" key="3">
    <source>
        <dbReference type="EMBL" id="PZD72643.1"/>
    </source>
</evidence>
<comment type="caution">
    <text evidence="3">The sequence shown here is derived from an EMBL/GenBank/DDBJ whole genome shotgun (WGS) entry which is preliminary data.</text>
</comment>
<evidence type="ECO:0000256" key="2">
    <source>
        <dbReference type="SAM" id="Phobius"/>
    </source>
</evidence>
<dbReference type="SUPFAM" id="SSF58100">
    <property type="entry name" value="Bacterial hemolysins"/>
    <property type="match status" value="1"/>
</dbReference>
<keyword evidence="2" id="KW-0812">Transmembrane</keyword>
<sequence>MPQATVSQEEFGAIRENVRHNEKAIDEVKVDLKAFRAETQAEFKDVREELKSLSDKVDALAQRFDGLGWKALLGIVIIVAANVALKYL</sequence>
<organism evidence="3 4">
    <name type="scientific">Acaryochloris thomasi RCC1774</name>
    <dbReference type="NCBI Taxonomy" id="1764569"/>
    <lineage>
        <taxon>Bacteria</taxon>
        <taxon>Bacillati</taxon>
        <taxon>Cyanobacteriota</taxon>
        <taxon>Cyanophyceae</taxon>
        <taxon>Acaryochloridales</taxon>
        <taxon>Acaryochloridaceae</taxon>
        <taxon>Acaryochloris</taxon>
        <taxon>Acaryochloris thomasi</taxon>
    </lineage>
</organism>
<keyword evidence="1" id="KW-0175">Coiled coil</keyword>
<name>A0A2W1JG39_9CYAN</name>
<dbReference type="Proteomes" id="UP000248857">
    <property type="component" value="Unassembled WGS sequence"/>
</dbReference>